<keyword evidence="2" id="KW-1185">Reference proteome</keyword>
<dbReference type="Proteomes" id="UP000320176">
    <property type="component" value="Unassembled WGS sequence"/>
</dbReference>
<name>A0A5C6ASS6_9BACT</name>
<proteinExistence type="predicted"/>
<comment type="caution">
    <text evidence="1">The sequence shown here is derived from an EMBL/GenBank/DDBJ whole genome shotgun (WGS) entry which is preliminary data.</text>
</comment>
<protein>
    <submittedName>
        <fullName evidence="1">Uncharacterized protein</fullName>
    </submittedName>
</protein>
<dbReference type="EMBL" id="SJPN01000004">
    <property type="protein sequence ID" value="TWU02329.1"/>
    <property type="molecule type" value="Genomic_DNA"/>
</dbReference>
<accession>A0A5C6ASS6</accession>
<dbReference type="Pfam" id="PF11376">
    <property type="entry name" value="DUF3179"/>
    <property type="match status" value="1"/>
</dbReference>
<organism evidence="1 2">
    <name type="scientific">Stieleria varia</name>
    <dbReference type="NCBI Taxonomy" id="2528005"/>
    <lineage>
        <taxon>Bacteria</taxon>
        <taxon>Pseudomonadati</taxon>
        <taxon>Planctomycetota</taxon>
        <taxon>Planctomycetia</taxon>
        <taxon>Pirellulales</taxon>
        <taxon>Pirellulaceae</taxon>
        <taxon>Stieleria</taxon>
    </lineage>
</organism>
<sequence>MLTPRRIWSTRSVLKQLTIMSALLGAFSTATLVGVTIDRSRTLQDGQRFELVPPTPMEIAQEKAEAERLATIAAGGSTHSPMQCVIEFSGINDPTLLDANEVDLPDATKVIGVLRGGMACALVIDDMCSPRTHVVNMLMGNKPVSVAYCNLSNCIRVMTDDKPQWIPLTVTGLDIHNQLVVGLRGTHYTQSSKQLPLTDVPYERTTWGRWKQEHGATKIWQDTTSR</sequence>
<evidence type="ECO:0000313" key="1">
    <source>
        <dbReference type="EMBL" id="TWU02329.1"/>
    </source>
</evidence>
<gene>
    <name evidence="1" type="ORF">Pla52n_33790</name>
</gene>
<reference evidence="1 2" key="1">
    <citation type="submission" date="2019-02" db="EMBL/GenBank/DDBJ databases">
        <title>Deep-cultivation of Planctomycetes and their phenomic and genomic characterization uncovers novel biology.</title>
        <authorList>
            <person name="Wiegand S."/>
            <person name="Jogler M."/>
            <person name="Boedeker C."/>
            <person name="Pinto D."/>
            <person name="Vollmers J."/>
            <person name="Rivas-Marin E."/>
            <person name="Kohn T."/>
            <person name="Peeters S.H."/>
            <person name="Heuer A."/>
            <person name="Rast P."/>
            <person name="Oberbeckmann S."/>
            <person name="Bunk B."/>
            <person name="Jeske O."/>
            <person name="Meyerdierks A."/>
            <person name="Storesund J.E."/>
            <person name="Kallscheuer N."/>
            <person name="Luecker S."/>
            <person name="Lage O.M."/>
            <person name="Pohl T."/>
            <person name="Merkel B.J."/>
            <person name="Hornburger P."/>
            <person name="Mueller R.-W."/>
            <person name="Bruemmer F."/>
            <person name="Labrenz M."/>
            <person name="Spormann A.M."/>
            <person name="Op Den Camp H."/>
            <person name="Overmann J."/>
            <person name="Amann R."/>
            <person name="Jetten M.S.M."/>
            <person name="Mascher T."/>
            <person name="Medema M.H."/>
            <person name="Devos D.P."/>
            <person name="Kaster A.-K."/>
            <person name="Ovreas L."/>
            <person name="Rohde M."/>
            <person name="Galperin M.Y."/>
            <person name="Jogler C."/>
        </authorList>
    </citation>
    <scope>NUCLEOTIDE SEQUENCE [LARGE SCALE GENOMIC DNA]</scope>
    <source>
        <strain evidence="1 2">Pla52n</strain>
    </source>
</reference>
<evidence type="ECO:0000313" key="2">
    <source>
        <dbReference type="Proteomes" id="UP000320176"/>
    </source>
</evidence>
<dbReference type="InterPro" id="IPR021516">
    <property type="entry name" value="DUF3179"/>
</dbReference>
<dbReference type="AlphaFoldDB" id="A0A5C6ASS6"/>